<feature type="region of interest" description="Disordered" evidence="10">
    <location>
        <begin position="283"/>
        <end position="305"/>
    </location>
</feature>
<feature type="compositionally biased region" description="Low complexity" evidence="10">
    <location>
        <begin position="285"/>
        <end position="305"/>
    </location>
</feature>
<dbReference type="GeneID" id="103001176"/>
<evidence type="ECO:0000256" key="7">
    <source>
        <dbReference type="ARBA" id="ARBA00023157"/>
    </source>
</evidence>
<evidence type="ECO:0000256" key="2">
    <source>
        <dbReference type="ARBA" id="ARBA00022475"/>
    </source>
</evidence>
<comment type="subcellular location">
    <subcellularLocation>
        <location evidence="1">Cell membrane</location>
    </subcellularLocation>
</comment>
<reference evidence="15" key="1">
    <citation type="submission" date="2025-08" db="UniProtKB">
        <authorList>
            <consortium name="RefSeq"/>
        </authorList>
    </citation>
    <scope>IDENTIFICATION</scope>
</reference>
<evidence type="ECO:0000256" key="3">
    <source>
        <dbReference type="ARBA" id="ARBA00022536"/>
    </source>
</evidence>
<dbReference type="SMART" id="SM00200">
    <property type="entry name" value="SEA"/>
    <property type="match status" value="1"/>
</dbReference>
<evidence type="ECO:0000256" key="1">
    <source>
        <dbReference type="ARBA" id="ARBA00004236"/>
    </source>
</evidence>
<evidence type="ECO:0000256" key="9">
    <source>
        <dbReference type="PROSITE-ProRule" id="PRU00076"/>
    </source>
</evidence>
<evidence type="ECO:0000256" key="10">
    <source>
        <dbReference type="SAM" id="MobiDB-lite"/>
    </source>
</evidence>
<name>A0ABM3TFP7_BALAC</name>
<dbReference type="SMART" id="SM00181">
    <property type="entry name" value="EGF"/>
    <property type="match status" value="2"/>
</dbReference>
<dbReference type="RefSeq" id="XP_057400912.1">
    <property type="nucleotide sequence ID" value="XM_057544929.1"/>
</dbReference>
<gene>
    <name evidence="15" type="primary">LOC103001176</name>
</gene>
<keyword evidence="7" id="KW-1015">Disulfide bond</keyword>
<evidence type="ECO:0000313" key="14">
    <source>
        <dbReference type="Proteomes" id="UP001652580"/>
    </source>
</evidence>
<evidence type="ECO:0000259" key="13">
    <source>
        <dbReference type="PROSITE" id="PS50026"/>
    </source>
</evidence>
<dbReference type="InterPro" id="IPR000082">
    <property type="entry name" value="SEA_dom"/>
</dbReference>
<keyword evidence="6 11" id="KW-0472">Membrane</keyword>
<dbReference type="PROSITE" id="PS01186">
    <property type="entry name" value="EGF_2"/>
    <property type="match status" value="1"/>
</dbReference>
<evidence type="ECO:0000256" key="8">
    <source>
        <dbReference type="ARBA" id="ARBA00023180"/>
    </source>
</evidence>
<keyword evidence="5" id="KW-0677">Repeat</keyword>
<dbReference type="Proteomes" id="UP001652580">
    <property type="component" value="Chromosome 4"/>
</dbReference>
<keyword evidence="2" id="KW-1003">Cell membrane</keyword>
<keyword evidence="14" id="KW-1185">Reference proteome</keyword>
<evidence type="ECO:0000256" key="6">
    <source>
        <dbReference type="ARBA" id="ARBA00023136"/>
    </source>
</evidence>
<dbReference type="InterPro" id="IPR000742">
    <property type="entry name" value="EGF"/>
</dbReference>
<keyword evidence="4" id="KW-0732">Signal</keyword>
<feature type="domain" description="EGF-like" evidence="13">
    <location>
        <begin position="304"/>
        <end position="342"/>
    </location>
</feature>
<feature type="transmembrane region" description="Helical" evidence="11">
    <location>
        <begin position="550"/>
        <end position="572"/>
    </location>
</feature>
<dbReference type="PANTHER" id="PTHR24037:SF10">
    <property type="entry name" value="MUCIN-13"/>
    <property type="match status" value="1"/>
</dbReference>
<dbReference type="PROSITE" id="PS50026">
    <property type="entry name" value="EGF_3"/>
    <property type="match status" value="1"/>
</dbReference>
<comment type="caution">
    <text evidence="9">Lacks conserved residue(s) required for the propagation of feature annotation.</text>
</comment>
<dbReference type="PANTHER" id="PTHR24037">
    <property type="entry name" value="HEART DEVELOPMENT PROTEIN WITH EGF-LIKE DOMAINS 1"/>
    <property type="match status" value="1"/>
</dbReference>
<keyword evidence="11" id="KW-1133">Transmembrane helix</keyword>
<keyword evidence="3 9" id="KW-0245">EGF-like domain</keyword>
<sequence>MASWCSYSCYHRHERNCFYRRHHPSRHRHERNCFYRRHHPSRRRHERNCFYRRHHPSRRRHERNCFYRRHHPSRRRHERNCFYRRHHPSRRRHERNCFYRRHHPSRRRHERNCFYRNRHHPSRRRHERNCFYRNRHHPSRRRHERNCFYRRHHPSRRRHERNCFYRRHHPSRRRHERNCFYRNRHHPSRRRHERNCFYRNRHHPSRRRHERNCFYRNRHHPSRRRHERNCFYRNRHHPSRRRHERNCFYRNRHHPSRRRHERNCFYRNRHHPSRRRHERNCFYRTTPPTTKTSTPTPSTSIPGPSKPCQVDPCEGGSSCVNLHDRHFCLCSEGYYYNSSTCNKGTIFPGTITVKISSTSILEDENSVAYQELYLNITTFFKNAFNNTDYGQTVIGKLSPSPSARSEIRTVGVEVVNIFTDTTKETEENITCAIKKAIANSTTEFTGYTKQDRCDYYGCKKKDAQDDCASGLLCQCKPGLQRPRPQIPLCVALDPKCPGNCNTENKKQCLVKNSREAKCVCLPGYKEDNRGICQPCAFGYSGVDCEDSFQLILTIVGTVAGILFLGMVIALIFSVRSKNKSRNAEEENLIENDFRNLKLWETGFSNLGADGSIFPKIRVNLPKESQPQNPYIVQGGLPRADY</sequence>
<keyword evidence="11" id="KW-0812">Transmembrane</keyword>
<accession>A0ABM3TFP7</accession>
<evidence type="ECO:0000313" key="15">
    <source>
        <dbReference type="RefSeq" id="XP_057400912.1"/>
    </source>
</evidence>
<organism evidence="14 15">
    <name type="scientific">Balaenoptera acutorostrata</name>
    <name type="common">Common minke whale</name>
    <name type="synonym">Balaena rostrata</name>
    <dbReference type="NCBI Taxonomy" id="9767"/>
    <lineage>
        <taxon>Eukaryota</taxon>
        <taxon>Metazoa</taxon>
        <taxon>Chordata</taxon>
        <taxon>Craniata</taxon>
        <taxon>Vertebrata</taxon>
        <taxon>Euteleostomi</taxon>
        <taxon>Mammalia</taxon>
        <taxon>Eutheria</taxon>
        <taxon>Laurasiatheria</taxon>
        <taxon>Artiodactyla</taxon>
        <taxon>Whippomorpha</taxon>
        <taxon>Cetacea</taxon>
        <taxon>Mysticeti</taxon>
        <taxon>Balaenopteridae</taxon>
        <taxon>Balaenoptera</taxon>
    </lineage>
</organism>
<evidence type="ECO:0000256" key="11">
    <source>
        <dbReference type="SAM" id="Phobius"/>
    </source>
</evidence>
<evidence type="ECO:0000259" key="12">
    <source>
        <dbReference type="PROSITE" id="PS50024"/>
    </source>
</evidence>
<evidence type="ECO:0000256" key="4">
    <source>
        <dbReference type="ARBA" id="ARBA00022729"/>
    </source>
</evidence>
<dbReference type="PROSITE" id="PS50024">
    <property type="entry name" value="SEA"/>
    <property type="match status" value="1"/>
</dbReference>
<keyword evidence="8" id="KW-0325">Glycoprotein</keyword>
<feature type="domain" description="SEA" evidence="12">
    <location>
        <begin position="343"/>
        <end position="455"/>
    </location>
</feature>
<evidence type="ECO:0000256" key="5">
    <source>
        <dbReference type="ARBA" id="ARBA00022737"/>
    </source>
</evidence>
<proteinExistence type="predicted"/>
<protein>
    <submittedName>
        <fullName evidence="15">Mucin-13-like</fullName>
    </submittedName>
</protein>